<dbReference type="Pfam" id="PF07690">
    <property type="entry name" value="MFS_1"/>
    <property type="match status" value="1"/>
</dbReference>
<dbReference type="InterPro" id="IPR020846">
    <property type="entry name" value="MFS_dom"/>
</dbReference>
<dbReference type="RefSeq" id="WP_203709518.1">
    <property type="nucleotide sequence ID" value="NZ_BOMK01000050.1"/>
</dbReference>
<feature type="transmembrane region" description="Helical" evidence="5">
    <location>
        <begin position="268"/>
        <end position="293"/>
    </location>
</feature>
<dbReference type="PANTHER" id="PTHR23501">
    <property type="entry name" value="MAJOR FACILITATOR SUPERFAMILY"/>
    <property type="match status" value="1"/>
</dbReference>
<feature type="transmembrane region" description="Helical" evidence="5">
    <location>
        <begin position="86"/>
        <end position="108"/>
    </location>
</feature>
<feature type="transmembrane region" description="Helical" evidence="5">
    <location>
        <begin position="333"/>
        <end position="352"/>
    </location>
</feature>
<evidence type="ECO:0000256" key="5">
    <source>
        <dbReference type="SAM" id="Phobius"/>
    </source>
</evidence>
<feature type="transmembrane region" description="Helical" evidence="5">
    <location>
        <begin position="237"/>
        <end position="256"/>
    </location>
</feature>
<keyword evidence="4 5" id="KW-0472">Membrane</keyword>
<accession>A0A7W7HSK6</accession>
<keyword evidence="2 5" id="KW-0812">Transmembrane</keyword>
<evidence type="ECO:0000256" key="4">
    <source>
        <dbReference type="ARBA" id="ARBA00023136"/>
    </source>
</evidence>
<dbReference type="PROSITE" id="PS50850">
    <property type="entry name" value="MFS"/>
    <property type="match status" value="1"/>
</dbReference>
<organism evidence="7 8">
    <name type="scientific">Actinoplanes digitatis</name>
    <dbReference type="NCBI Taxonomy" id="1868"/>
    <lineage>
        <taxon>Bacteria</taxon>
        <taxon>Bacillati</taxon>
        <taxon>Actinomycetota</taxon>
        <taxon>Actinomycetes</taxon>
        <taxon>Micromonosporales</taxon>
        <taxon>Micromonosporaceae</taxon>
        <taxon>Actinoplanes</taxon>
    </lineage>
</organism>
<feature type="transmembrane region" description="Helical" evidence="5">
    <location>
        <begin position="143"/>
        <end position="165"/>
    </location>
</feature>
<reference evidence="7 8" key="1">
    <citation type="submission" date="2020-08" db="EMBL/GenBank/DDBJ databases">
        <title>Sequencing the genomes of 1000 actinobacteria strains.</title>
        <authorList>
            <person name="Klenk H.-P."/>
        </authorList>
    </citation>
    <scope>NUCLEOTIDE SEQUENCE [LARGE SCALE GENOMIC DNA]</scope>
    <source>
        <strain evidence="7 8">DSM 43149</strain>
    </source>
</reference>
<keyword evidence="3 5" id="KW-1133">Transmembrane helix</keyword>
<feature type="transmembrane region" description="Helical" evidence="5">
    <location>
        <begin position="12"/>
        <end position="33"/>
    </location>
</feature>
<dbReference type="EMBL" id="JACHNH010000001">
    <property type="protein sequence ID" value="MBB4759903.1"/>
    <property type="molecule type" value="Genomic_DNA"/>
</dbReference>
<feature type="transmembrane region" description="Helical" evidence="5">
    <location>
        <begin position="299"/>
        <end position="321"/>
    </location>
</feature>
<dbReference type="GO" id="GO:0022857">
    <property type="term" value="F:transmembrane transporter activity"/>
    <property type="evidence" value="ECO:0007669"/>
    <property type="project" value="InterPro"/>
</dbReference>
<feature type="transmembrane region" description="Helical" evidence="5">
    <location>
        <begin position="364"/>
        <end position="389"/>
    </location>
</feature>
<feature type="transmembrane region" description="Helical" evidence="5">
    <location>
        <begin position="114"/>
        <end position="136"/>
    </location>
</feature>
<dbReference type="InterPro" id="IPR036259">
    <property type="entry name" value="MFS_trans_sf"/>
</dbReference>
<proteinExistence type="predicted"/>
<sequence length="448" mass="45481">MSVESETRTAGILQVPYALTTVGTWSLVFLAAFESLAVTTIMPIVTADLDGRGLYALAFSSTLAAGVVGMVAFGSWADRRGPAVPLLASVCIFALGLALAGTATAMPVFVAGRFLQGLGAGGETVALYVLVAAVYPAGLHIKIFGAFASAWVLPSLVGPFAAGLVADALSWHWVFLGVLVLVAVATVLVLPSLRGRDRARADRVPPSAADARRVAEAAVVSVSVVVLSSLGEFEPATAWLLVPVILLVIGVALRNLVPPGTLRIRRGLPATVAICGVAGGVFFGTEAFLPLLLHDRYGLPAWLSGVTLTAGAISWALASAVQSRLGDRLDPGTAIRVGAVLLAGGAIIEWATAVLHLPPAAATVGWFAAGAGMGTLYPRISTLVLALSATGEQGFNTAAKSITDAVGGSAALAVGGLLFTVLSFGGAFAFTSLLGVVVILIGLRVGRA</sequence>
<dbReference type="PRINTS" id="PR01036">
    <property type="entry name" value="TCRTETB"/>
</dbReference>
<feature type="transmembrane region" description="Helical" evidence="5">
    <location>
        <begin position="427"/>
        <end position="446"/>
    </location>
</feature>
<dbReference type="SUPFAM" id="SSF103473">
    <property type="entry name" value="MFS general substrate transporter"/>
    <property type="match status" value="1"/>
</dbReference>
<gene>
    <name evidence="7" type="ORF">BJ971_000459</name>
</gene>
<dbReference type="Gene3D" id="1.20.1250.20">
    <property type="entry name" value="MFS general substrate transporter like domains"/>
    <property type="match status" value="1"/>
</dbReference>
<feature type="transmembrane region" description="Helical" evidence="5">
    <location>
        <begin position="53"/>
        <end position="74"/>
    </location>
</feature>
<dbReference type="PANTHER" id="PTHR23501:SF154">
    <property type="entry name" value="MULTIDRUG-EFFLUX TRANSPORTER RV1634-RELATED"/>
    <property type="match status" value="1"/>
</dbReference>
<dbReference type="GO" id="GO:0005886">
    <property type="term" value="C:plasma membrane"/>
    <property type="evidence" value="ECO:0007669"/>
    <property type="project" value="UniProtKB-SubCell"/>
</dbReference>
<dbReference type="Proteomes" id="UP000578112">
    <property type="component" value="Unassembled WGS sequence"/>
</dbReference>
<dbReference type="AlphaFoldDB" id="A0A7W7HSK6"/>
<evidence type="ECO:0000256" key="2">
    <source>
        <dbReference type="ARBA" id="ARBA00022692"/>
    </source>
</evidence>
<evidence type="ECO:0000313" key="7">
    <source>
        <dbReference type="EMBL" id="MBB4759903.1"/>
    </source>
</evidence>
<comment type="subcellular location">
    <subcellularLocation>
        <location evidence="1">Cell membrane</location>
        <topology evidence="1">Multi-pass membrane protein</topology>
    </subcellularLocation>
</comment>
<feature type="domain" description="Major facilitator superfamily (MFS) profile" evidence="6">
    <location>
        <begin position="20"/>
        <end position="448"/>
    </location>
</feature>
<feature type="transmembrane region" description="Helical" evidence="5">
    <location>
        <begin position="214"/>
        <end position="231"/>
    </location>
</feature>
<feature type="transmembrane region" description="Helical" evidence="5">
    <location>
        <begin position="171"/>
        <end position="193"/>
    </location>
</feature>
<comment type="caution">
    <text evidence="7">The sequence shown here is derived from an EMBL/GenBank/DDBJ whole genome shotgun (WGS) entry which is preliminary data.</text>
</comment>
<keyword evidence="8" id="KW-1185">Reference proteome</keyword>
<dbReference type="InterPro" id="IPR011701">
    <property type="entry name" value="MFS"/>
</dbReference>
<evidence type="ECO:0000256" key="3">
    <source>
        <dbReference type="ARBA" id="ARBA00022989"/>
    </source>
</evidence>
<feature type="transmembrane region" description="Helical" evidence="5">
    <location>
        <begin position="401"/>
        <end position="421"/>
    </location>
</feature>
<evidence type="ECO:0000259" key="6">
    <source>
        <dbReference type="PROSITE" id="PS50850"/>
    </source>
</evidence>
<protein>
    <submittedName>
        <fullName evidence="7">MFS family permease</fullName>
    </submittedName>
</protein>
<name>A0A7W7HSK6_9ACTN</name>
<evidence type="ECO:0000313" key="8">
    <source>
        <dbReference type="Proteomes" id="UP000578112"/>
    </source>
</evidence>
<evidence type="ECO:0000256" key="1">
    <source>
        <dbReference type="ARBA" id="ARBA00004651"/>
    </source>
</evidence>